<name>A0A549TCZ2_9HYPH</name>
<evidence type="ECO:0000313" key="2">
    <source>
        <dbReference type="EMBL" id="TRL39838.1"/>
    </source>
</evidence>
<dbReference type="RefSeq" id="WP_143124638.1">
    <property type="nucleotide sequence ID" value="NZ_VJMG01000017.1"/>
</dbReference>
<proteinExistence type="predicted"/>
<evidence type="ECO:0000256" key="1">
    <source>
        <dbReference type="SAM" id="MobiDB-lite"/>
    </source>
</evidence>
<dbReference type="AlphaFoldDB" id="A0A549TCZ2"/>
<protein>
    <submittedName>
        <fullName evidence="2">Uncharacterized protein</fullName>
    </submittedName>
</protein>
<reference evidence="2 3" key="1">
    <citation type="submission" date="2019-07" db="EMBL/GenBank/DDBJ databases">
        <title>Ln-dependent methylotrophs.</title>
        <authorList>
            <person name="Tani A."/>
        </authorList>
    </citation>
    <scope>NUCLEOTIDE SEQUENCE [LARGE SCALE GENOMIC DNA]</scope>
    <source>
        <strain evidence="2 3">SM12</strain>
    </source>
</reference>
<keyword evidence="3" id="KW-1185">Reference proteome</keyword>
<evidence type="ECO:0000313" key="3">
    <source>
        <dbReference type="Proteomes" id="UP000316801"/>
    </source>
</evidence>
<feature type="compositionally biased region" description="Basic and acidic residues" evidence="1">
    <location>
        <begin position="1"/>
        <end position="11"/>
    </location>
</feature>
<comment type="caution">
    <text evidence="2">The sequence shown here is derived from an EMBL/GenBank/DDBJ whole genome shotgun (WGS) entry which is preliminary data.</text>
</comment>
<sequence>MAHDAEKDFQERAGGGSGEALDWRSDAEASLGRHDPAKAERRRGRPKGAGNRKTAAFADWYAEQGFKDPLEAQAQFLTADPVALQAWFAEHERTLKAIGKQVGLAVPALIDIVKEQMACARDLAPYLHGKAKVREDDPDQRLPVLILNLGTNQLDQAQQVAQARGLSVGQPLTIDASKINGLAGASREAFAGVSLTDSKSEE</sequence>
<dbReference type="Proteomes" id="UP000316801">
    <property type="component" value="Unassembled WGS sequence"/>
</dbReference>
<gene>
    <name evidence="2" type="ORF">FNA46_07845</name>
</gene>
<organism evidence="2 3">
    <name type="scientific">Rhizobium straminoryzae</name>
    <dbReference type="NCBI Taxonomy" id="1387186"/>
    <lineage>
        <taxon>Bacteria</taxon>
        <taxon>Pseudomonadati</taxon>
        <taxon>Pseudomonadota</taxon>
        <taxon>Alphaproteobacteria</taxon>
        <taxon>Hyphomicrobiales</taxon>
        <taxon>Rhizobiaceae</taxon>
        <taxon>Rhizobium/Agrobacterium group</taxon>
        <taxon>Rhizobium</taxon>
    </lineage>
</organism>
<feature type="region of interest" description="Disordered" evidence="1">
    <location>
        <begin position="1"/>
        <end position="52"/>
    </location>
</feature>
<accession>A0A549TCZ2</accession>
<feature type="compositionally biased region" description="Basic and acidic residues" evidence="1">
    <location>
        <begin position="21"/>
        <end position="39"/>
    </location>
</feature>
<dbReference type="EMBL" id="VJMG01000017">
    <property type="protein sequence ID" value="TRL39838.1"/>
    <property type="molecule type" value="Genomic_DNA"/>
</dbReference>